<name>A0A1I6QDU3_9GAMM</name>
<reference evidence="3" key="1">
    <citation type="submission" date="2016-10" db="EMBL/GenBank/DDBJ databases">
        <authorList>
            <person name="Varghese N."/>
            <person name="Submissions S."/>
        </authorList>
    </citation>
    <scope>NUCLEOTIDE SEQUENCE [LARGE SCALE GENOMIC DNA]</scope>
    <source>
        <strain evidence="3">ANC 5076</strain>
    </source>
</reference>
<sequence>MNNQNQQDNQKQQNDIRSEIQRPHNQQNGYQRQPSR</sequence>
<organism evidence="2 3">
    <name type="scientific">Acinetobacter bohemicus</name>
    <dbReference type="NCBI Taxonomy" id="1435036"/>
    <lineage>
        <taxon>Bacteria</taxon>
        <taxon>Pseudomonadati</taxon>
        <taxon>Pseudomonadota</taxon>
        <taxon>Gammaproteobacteria</taxon>
        <taxon>Moraxellales</taxon>
        <taxon>Moraxellaceae</taxon>
        <taxon>Acinetobacter</taxon>
    </lineage>
</organism>
<feature type="region of interest" description="Disordered" evidence="1">
    <location>
        <begin position="1"/>
        <end position="36"/>
    </location>
</feature>
<dbReference type="Proteomes" id="UP000182827">
    <property type="component" value="Unassembled WGS sequence"/>
</dbReference>
<keyword evidence="3" id="KW-1185">Reference proteome</keyword>
<protein>
    <submittedName>
        <fullName evidence="2">Uncharacterized protein</fullName>
    </submittedName>
</protein>
<dbReference type="EMBL" id="FOZU01000004">
    <property type="protein sequence ID" value="SFS50646.1"/>
    <property type="molecule type" value="Genomic_DNA"/>
</dbReference>
<dbReference type="AlphaFoldDB" id="A0A1I6QDU3"/>
<evidence type="ECO:0000313" key="3">
    <source>
        <dbReference type="Proteomes" id="UP000182827"/>
    </source>
</evidence>
<evidence type="ECO:0000256" key="1">
    <source>
        <dbReference type="SAM" id="MobiDB-lite"/>
    </source>
</evidence>
<gene>
    <name evidence="2" type="ORF">SAMN05444586_10049</name>
</gene>
<accession>A0A1I6QDU3</accession>
<feature type="compositionally biased region" description="Low complexity" evidence="1">
    <location>
        <begin position="1"/>
        <end position="13"/>
    </location>
</feature>
<proteinExistence type="predicted"/>
<feature type="compositionally biased region" description="Polar residues" evidence="1">
    <location>
        <begin position="23"/>
        <end position="36"/>
    </location>
</feature>
<evidence type="ECO:0000313" key="2">
    <source>
        <dbReference type="EMBL" id="SFS50646.1"/>
    </source>
</evidence>